<dbReference type="PANTHER" id="PTHR35385">
    <property type="entry name" value="PROTEIN B, PUTATIVE-RELATED-RELATED"/>
    <property type="match status" value="1"/>
</dbReference>
<evidence type="ECO:0000313" key="1">
    <source>
        <dbReference type="EMBL" id="KAH9382621.1"/>
    </source>
</evidence>
<sequence>MPRFPFVGRWSNQPVNSSAGVDVKVHKEDTGFWAILLVTPIMRRAQLLMSSSETIFVDSTASCDTARNTVTVLLTATAAGAVPIAVMVHNSQTTDAYAAGFKLLKDNYPF</sequence>
<name>A0A9J6H4K9_HAELO</name>
<dbReference type="AlphaFoldDB" id="A0A9J6H4K9"/>
<accession>A0A9J6H4K9</accession>
<evidence type="ECO:0000313" key="2">
    <source>
        <dbReference type="Proteomes" id="UP000821853"/>
    </source>
</evidence>
<reference evidence="1 2" key="1">
    <citation type="journal article" date="2020" name="Cell">
        <title>Large-Scale Comparative Analyses of Tick Genomes Elucidate Their Genetic Diversity and Vector Capacities.</title>
        <authorList>
            <consortium name="Tick Genome and Microbiome Consortium (TIGMIC)"/>
            <person name="Jia N."/>
            <person name="Wang J."/>
            <person name="Shi W."/>
            <person name="Du L."/>
            <person name="Sun Y."/>
            <person name="Zhan W."/>
            <person name="Jiang J.F."/>
            <person name="Wang Q."/>
            <person name="Zhang B."/>
            <person name="Ji P."/>
            <person name="Bell-Sakyi L."/>
            <person name="Cui X.M."/>
            <person name="Yuan T.T."/>
            <person name="Jiang B.G."/>
            <person name="Yang W.F."/>
            <person name="Lam T.T."/>
            <person name="Chang Q.C."/>
            <person name="Ding S.J."/>
            <person name="Wang X.J."/>
            <person name="Zhu J.G."/>
            <person name="Ruan X.D."/>
            <person name="Zhao L."/>
            <person name="Wei J.T."/>
            <person name="Ye R.Z."/>
            <person name="Que T.C."/>
            <person name="Du C.H."/>
            <person name="Zhou Y.H."/>
            <person name="Cheng J.X."/>
            <person name="Dai P.F."/>
            <person name="Guo W.B."/>
            <person name="Han X.H."/>
            <person name="Huang E.J."/>
            <person name="Li L.F."/>
            <person name="Wei W."/>
            <person name="Gao Y.C."/>
            <person name="Liu J.Z."/>
            <person name="Shao H.Z."/>
            <person name="Wang X."/>
            <person name="Wang C.C."/>
            <person name="Yang T.C."/>
            <person name="Huo Q.B."/>
            <person name="Li W."/>
            <person name="Chen H.Y."/>
            <person name="Chen S.E."/>
            <person name="Zhou L.G."/>
            <person name="Ni X.B."/>
            <person name="Tian J.H."/>
            <person name="Sheng Y."/>
            <person name="Liu T."/>
            <person name="Pan Y.S."/>
            <person name="Xia L.Y."/>
            <person name="Li J."/>
            <person name="Zhao F."/>
            <person name="Cao W.C."/>
        </authorList>
    </citation>
    <scope>NUCLEOTIDE SEQUENCE [LARGE SCALE GENOMIC DNA]</scope>
    <source>
        <strain evidence="1">HaeL-2018</strain>
    </source>
</reference>
<dbReference type="Proteomes" id="UP000821853">
    <property type="component" value="Unassembled WGS sequence"/>
</dbReference>
<dbReference type="EMBL" id="JABSTR010000027">
    <property type="protein sequence ID" value="KAH9382621.1"/>
    <property type="molecule type" value="Genomic_DNA"/>
</dbReference>
<protein>
    <submittedName>
        <fullName evidence="1">Uncharacterized protein</fullName>
    </submittedName>
</protein>
<dbReference type="PANTHER" id="PTHR35385:SF2">
    <property type="entry name" value="PROTEIN B, PUTATIVE-RELATED"/>
    <property type="match status" value="1"/>
</dbReference>
<gene>
    <name evidence="1" type="ORF">HPB48_023169</name>
</gene>
<dbReference type="VEuPathDB" id="VectorBase:HLOH_065428"/>
<dbReference type="OrthoDB" id="6436300at2759"/>
<organism evidence="1 2">
    <name type="scientific">Haemaphysalis longicornis</name>
    <name type="common">Bush tick</name>
    <dbReference type="NCBI Taxonomy" id="44386"/>
    <lineage>
        <taxon>Eukaryota</taxon>
        <taxon>Metazoa</taxon>
        <taxon>Ecdysozoa</taxon>
        <taxon>Arthropoda</taxon>
        <taxon>Chelicerata</taxon>
        <taxon>Arachnida</taxon>
        <taxon>Acari</taxon>
        <taxon>Parasitiformes</taxon>
        <taxon>Ixodida</taxon>
        <taxon>Ixodoidea</taxon>
        <taxon>Ixodidae</taxon>
        <taxon>Haemaphysalinae</taxon>
        <taxon>Haemaphysalis</taxon>
    </lineage>
</organism>
<keyword evidence="2" id="KW-1185">Reference proteome</keyword>
<comment type="caution">
    <text evidence="1">The sequence shown here is derived from an EMBL/GenBank/DDBJ whole genome shotgun (WGS) entry which is preliminary data.</text>
</comment>
<dbReference type="OMA" id="MPRFPFV"/>
<proteinExistence type="predicted"/>